<proteinExistence type="predicted"/>
<organism evidence="1 2">
    <name type="scientific">Pterulicium gracile</name>
    <dbReference type="NCBI Taxonomy" id="1884261"/>
    <lineage>
        <taxon>Eukaryota</taxon>
        <taxon>Fungi</taxon>
        <taxon>Dikarya</taxon>
        <taxon>Basidiomycota</taxon>
        <taxon>Agaricomycotina</taxon>
        <taxon>Agaricomycetes</taxon>
        <taxon>Agaricomycetidae</taxon>
        <taxon>Agaricales</taxon>
        <taxon>Pleurotineae</taxon>
        <taxon>Pterulaceae</taxon>
        <taxon>Pterulicium</taxon>
    </lineage>
</organism>
<dbReference type="EMBL" id="ML178827">
    <property type="protein sequence ID" value="TFL00900.1"/>
    <property type="molecule type" value="Genomic_DNA"/>
</dbReference>
<evidence type="ECO:0000313" key="2">
    <source>
        <dbReference type="Proteomes" id="UP000305067"/>
    </source>
</evidence>
<keyword evidence="2" id="KW-1185">Reference proteome</keyword>
<evidence type="ECO:0000313" key="1">
    <source>
        <dbReference type="EMBL" id="TFL00900.1"/>
    </source>
</evidence>
<reference evidence="1 2" key="1">
    <citation type="journal article" date="2019" name="Nat. Ecol. Evol.">
        <title>Megaphylogeny resolves global patterns of mushroom evolution.</title>
        <authorList>
            <person name="Varga T."/>
            <person name="Krizsan K."/>
            <person name="Foldi C."/>
            <person name="Dima B."/>
            <person name="Sanchez-Garcia M."/>
            <person name="Sanchez-Ramirez S."/>
            <person name="Szollosi G.J."/>
            <person name="Szarkandi J.G."/>
            <person name="Papp V."/>
            <person name="Albert L."/>
            <person name="Andreopoulos W."/>
            <person name="Angelini C."/>
            <person name="Antonin V."/>
            <person name="Barry K.W."/>
            <person name="Bougher N.L."/>
            <person name="Buchanan P."/>
            <person name="Buyck B."/>
            <person name="Bense V."/>
            <person name="Catcheside P."/>
            <person name="Chovatia M."/>
            <person name="Cooper J."/>
            <person name="Damon W."/>
            <person name="Desjardin D."/>
            <person name="Finy P."/>
            <person name="Geml J."/>
            <person name="Haridas S."/>
            <person name="Hughes K."/>
            <person name="Justo A."/>
            <person name="Karasinski D."/>
            <person name="Kautmanova I."/>
            <person name="Kiss B."/>
            <person name="Kocsube S."/>
            <person name="Kotiranta H."/>
            <person name="LaButti K.M."/>
            <person name="Lechner B.E."/>
            <person name="Liimatainen K."/>
            <person name="Lipzen A."/>
            <person name="Lukacs Z."/>
            <person name="Mihaltcheva S."/>
            <person name="Morgado L.N."/>
            <person name="Niskanen T."/>
            <person name="Noordeloos M.E."/>
            <person name="Ohm R.A."/>
            <person name="Ortiz-Santana B."/>
            <person name="Ovrebo C."/>
            <person name="Racz N."/>
            <person name="Riley R."/>
            <person name="Savchenko A."/>
            <person name="Shiryaev A."/>
            <person name="Soop K."/>
            <person name="Spirin V."/>
            <person name="Szebenyi C."/>
            <person name="Tomsovsky M."/>
            <person name="Tulloss R.E."/>
            <person name="Uehling J."/>
            <person name="Grigoriev I.V."/>
            <person name="Vagvolgyi C."/>
            <person name="Papp T."/>
            <person name="Martin F.M."/>
            <person name="Miettinen O."/>
            <person name="Hibbett D.S."/>
            <person name="Nagy L.G."/>
        </authorList>
    </citation>
    <scope>NUCLEOTIDE SEQUENCE [LARGE SCALE GENOMIC DNA]</scope>
    <source>
        <strain evidence="1 2">CBS 309.79</strain>
    </source>
</reference>
<dbReference type="AlphaFoldDB" id="A0A5C3QIE3"/>
<sequence>MFSWLCNISANPSVRTVVTAAVVDLRVEYLKQIISAGVLEHVCAGLKECTAPVPGGITRKLRCGRGEKLLSFACAHMRLFPWAVYGDRRNGRFLGCRCDWTLDHNSLEGSQAKWAWILLGLQPPVARARFVPVFKGVHISHLNELQPPITPQSLWILLLSVAIAYERTWDDVYEDSWSAFSSLWTLNHREMVFPDDQQWSNKSTPADAFSLLQGILLSAFLCHWSSKRWIETSPKRRGYVSQVTGTGISGTRLQDPDLFRRAMQPRRAENLGKALLNEPQEIGQQYQSLRFYYDLKTAVHILDHLITTSPTGMSPLLHAVERLYPIRRSLFPFPQLGTYHESGGGRLKIQHENYSLFDMLVPTPTSMSNLVTRASQSAGTPTAFDSLDISLSLCESILLLQINQKQDVSFFKDKNLLQALEDIPQYLLSLPGEAAKHDTEPAVLVDNIVITYLEWASSRPDYADHLDYVFGHLAVPCACSLISRRQRNFKLPLTASLLHCIRQRPSNPSWKEAVRCVQFEMEEMQVYRNFEGRNLVEGFCAALRIELQQAERQCSERHRAER</sequence>
<gene>
    <name evidence="1" type="ORF">BDV98DRAFT_99033</name>
</gene>
<name>A0A5C3QIE3_9AGAR</name>
<accession>A0A5C3QIE3</accession>
<dbReference type="Proteomes" id="UP000305067">
    <property type="component" value="Unassembled WGS sequence"/>
</dbReference>
<protein>
    <submittedName>
        <fullName evidence="1">Uncharacterized protein</fullName>
    </submittedName>
</protein>